<evidence type="ECO:0000313" key="2">
    <source>
        <dbReference type="Proteomes" id="UP000256769"/>
    </source>
</evidence>
<gene>
    <name evidence="1" type="ORF">DRF59_03100</name>
</gene>
<proteinExistence type="predicted"/>
<reference evidence="1 2" key="1">
    <citation type="journal article" date="2007" name="Int. J. Syst. Evol. Microbiol.">
        <title>Chryseobacterium flavum sp. nov., isolated from polluted soil.</title>
        <authorList>
            <person name="Zhou Y."/>
            <person name="Dong J."/>
            <person name="Wang X."/>
            <person name="Huang X."/>
            <person name="Zhang K.Y."/>
            <person name="Zhang Y.Q."/>
            <person name="Guo Y.F."/>
            <person name="Lai R."/>
            <person name="Li W.J."/>
        </authorList>
    </citation>
    <scope>NUCLEOTIDE SEQUENCE [LARGE SCALE GENOMIC DNA]</scope>
    <source>
        <strain evidence="1 2">KCTC 12877</strain>
    </source>
</reference>
<dbReference type="AlphaFoldDB" id="A0A3D9CSY3"/>
<dbReference type="Proteomes" id="UP000256769">
    <property type="component" value="Unassembled WGS sequence"/>
</dbReference>
<evidence type="ECO:0000313" key="1">
    <source>
        <dbReference type="EMBL" id="REC68893.1"/>
    </source>
</evidence>
<keyword evidence="2" id="KW-1185">Reference proteome</keyword>
<name>A0A3D9CSY3_9FLAO</name>
<comment type="caution">
    <text evidence="1">The sequence shown here is derived from an EMBL/GenBank/DDBJ whole genome shotgun (WGS) entry which is preliminary data.</text>
</comment>
<dbReference type="EMBL" id="QNUE01000002">
    <property type="protein sequence ID" value="REC68893.1"/>
    <property type="molecule type" value="Genomic_DNA"/>
</dbReference>
<accession>A0A3D9CSY3</accession>
<organism evidence="1 2">
    <name type="scientific">Chryseobacterium flavum</name>
    <dbReference type="NCBI Taxonomy" id="415851"/>
    <lineage>
        <taxon>Bacteria</taxon>
        <taxon>Pseudomonadati</taxon>
        <taxon>Bacteroidota</taxon>
        <taxon>Flavobacteriia</taxon>
        <taxon>Flavobacteriales</taxon>
        <taxon>Weeksellaceae</taxon>
        <taxon>Chryseobacterium group</taxon>
        <taxon>Chryseobacterium</taxon>
    </lineage>
</organism>
<protein>
    <submittedName>
        <fullName evidence="1">Uncharacterized protein</fullName>
    </submittedName>
</protein>
<sequence>MSEENFYFIIFLHYLKSFCKVTEIFSLSYKTPFYMPEGQKFLIAGLFREFFRLYFKNTPLTFRHQYNIYSSIRTVKKSGIYCEFPFSFELHKYNLF</sequence>